<keyword evidence="1" id="KW-0812">Transmembrane</keyword>
<evidence type="ECO:0000313" key="3">
    <source>
        <dbReference type="Proteomes" id="UP000295497"/>
    </source>
</evidence>
<dbReference type="EMBL" id="CP012672">
    <property type="protein sequence ID" value="AUX28234.1"/>
    <property type="molecule type" value="Genomic_DNA"/>
</dbReference>
<dbReference type="AlphaFoldDB" id="A0A4P2QEI7"/>
<organism evidence="2 3">
    <name type="scientific">Sorangium cellulosum</name>
    <name type="common">Polyangium cellulosum</name>
    <dbReference type="NCBI Taxonomy" id="56"/>
    <lineage>
        <taxon>Bacteria</taxon>
        <taxon>Pseudomonadati</taxon>
        <taxon>Myxococcota</taxon>
        <taxon>Polyangia</taxon>
        <taxon>Polyangiales</taxon>
        <taxon>Polyangiaceae</taxon>
        <taxon>Sorangium</taxon>
    </lineage>
</organism>
<accession>A0A4P2QEI7</accession>
<protein>
    <submittedName>
        <fullName evidence="2">Uncharacterized protein</fullName>
    </submittedName>
</protein>
<evidence type="ECO:0000256" key="1">
    <source>
        <dbReference type="SAM" id="Phobius"/>
    </source>
</evidence>
<feature type="transmembrane region" description="Helical" evidence="1">
    <location>
        <begin position="21"/>
        <end position="43"/>
    </location>
</feature>
<name>A0A4P2QEI7_SORCE</name>
<evidence type="ECO:0000313" key="2">
    <source>
        <dbReference type="EMBL" id="AUX28234.1"/>
    </source>
</evidence>
<keyword evidence="1" id="KW-0472">Membrane</keyword>
<gene>
    <name evidence="2" type="ORF">SOCE836_003020</name>
</gene>
<proteinExistence type="predicted"/>
<reference evidence="2 3" key="1">
    <citation type="submission" date="2015-09" db="EMBL/GenBank/DDBJ databases">
        <title>Sorangium comparison.</title>
        <authorList>
            <person name="Zaburannyi N."/>
            <person name="Bunk B."/>
            <person name="Overmann J."/>
            <person name="Mueller R."/>
        </authorList>
    </citation>
    <scope>NUCLEOTIDE SEQUENCE [LARGE SCALE GENOMIC DNA]</scope>
    <source>
        <strain evidence="2 3">So ce836</strain>
    </source>
</reference>
<sequence length="147" mass="16578">MRTKEDKPQRHKGHREQEEKGFFSCSLLCALCASVVWILFSLYNGVRLHSAIGYVTLNELLAGRAKAIWAERDRKLEVAREILRLHDRGRSRTCESGGCNEKAVVDGSAAVAELGSRTSVENRVRATLGHRQVLHHSVDHRRTVMMS</sequence>
<dbReference type="Proteomes" id="UP000295497">
    <property type="component" value="Chromosome"/>
</dbReference>
<keyword evidence="1" id="KW-1133">Transmembrane helix</keyword>